<organism evidence="3 4">
    <name type="scientific">Ignatzschineria indica</name>
    <dbReference type="NCBI Taxonomy" id="472583"/>
    <lineage>
        <taxon>Bacteria</taxon>
        <taxon>Pseudomonadati</taxon>
        <taxon>Pseudomonadota</taxon>
        <taxon>Gammaproteobacteria</taxon>
        <taxon>Cardiobacteriales</taxon>
        <taxon>Ignatzschineriaceae</taxon>
        <taxon>Ignatzschineria</taxon>
    </lineage>
</organism>
<dbReference type="InterPro" id="IPR003848">
    <property type="entry name" value="DUF218"/>
</dbReference>
<proteinExistence type="predicted"/>
<dbReference type="CDD" id="cd06259">
    <property type="entry name" value="YdcF-like"/>
    <property type="match status" value="1"/>
</dbReference>
<dbReference type="GO" id="GO:0005886">
    <property type="term" value="C:plasma membrane"/>
    <property type="evidence" value="ECO:0007669"/>
    <property type="project" value="TreeGrafter"/>
</dbReference>
<evidence type="ECO:0000259" key="2">
    <source>
        <dbReference type="Pfam" id="PF02698"/>
    </source>
</evidence>
<keyword evidence="1" id="KW-0472">Membrane</keyword>
<dbReference type="Gene3D" id="3.40.50.620">
    <property type="entry name" value="HUPs"/>
    <property type="match status" value="1"/>
</dbReference>
<keyword evidence="1" id="KW-1133">Transmembrane helix</keyword>
<evidence type="ECO:0000313" key="4">
    <source>
        <dbReference type="Proteomes" id="UP000244948"/>
    </source>
</evidence>
<dbReference type="Proteomes" id="UP000244948">
    <property type="component" value="Unassembled WGS sequence"/>
</dbReference>
<keyword evidence="4" id="KW-1185">Reference proteome</keyword>
<gene>
    <name evidence="3" type="ORF">DC082_06225</name>
</gene>
<dbReference type="InterPro" id="IPR051599">
    <property type="entry name" value="Cell_Envelope_Assoc"/>
</dbReference>
<dbReference type="PANTHER" id="PTHR30336:SF20">
    <property type="entry name" value="DUF218 DOMAIN-CONTAINING PROTEIN"/>
    <property type="match status" value="1"/>
</dbReference>
<sequence length="225" mass="25969">MPIQSSARHASLRLCSLRRARLLLALLLSALLLFFIISNIMIATQSAQYRQLTAEAEERIDLILVLGAKIEGEPLRPTATLKERLDLAYHYWQQHPELLIITSGGYPDQLTESEAMVMKRYLLARGIPDEQIFVEEQSTRTAEQFINSDRILRQQGIEIKHPLIITNDFHLPRAMMLAQRNNLPWETIDGLGSDTPSRVKPWIIAHLREPLAYLHSWLRDFPERQ</sequence>
<dbReference type="Pfam" id="PF02698">
    <property type="entry name" value="DUF218"/>
    <property type="match status" value="1"/>
</dbReference>
<dbReference type="AlphaFoldDB" id="A0A2U2AJP1"/>
<comment type="caution">
    <text evidence="3">The sequence shown here is derived from an EMBL/GenBank/DDBJ whole genome shotgun (WGS) entry which is preliminary data.</text>
</comment>
<accession>A0A2U2AJP1</accession>
<dbReference type="RefSeq" id="WP_109236239.1">
    <property type="nucleotide sequence ID" value="NZ_BMXZ01000002.1"/>
</dbReference>
<feature type="transmembrane region" description="Helical" evidence="1">
    <location>
        <begin position="21"/>
        <end position="42"/>
    </location>
</feature>
<name>A0A2U2AJP1_9GAMM</name>
<dbReference type="EMBL" id="QEWR01000003">
    <property type="protein sequence ID" value="PWD83021.1"/>
    <property type="molecule type" value="Genomic_DNA"/>
</dbReference>
<evidence type="ECO:0000256" key="1">
    <source>
        <dbReference type="SAM" id="Phobius"/>
    </source>
</evidence>
<dbReference type="InterPro" id="IPR014729">
    <property type="entry name" value="Rossmann-like_a/b/a_fold"/>
</dbReference>
<evidence type="ECO:0000313" key="3">
    <source>
        <dbReference type="EMBL" id="PWD83021.1"/>
    </source>
</evidence>
<protein>
    <submittedName>
        <fullName evidence="3">YdcF family protein</fullName>
    </submittedName>
</protein>
<dbReference type="PANTHER" id="PTHR30336">
    <property type="entry name" value="INNER MEMBRANE PROTEIN, PROBABLE PERMEASE"/>
    <property type="match status" value="1"/>
</dbReference>
<reference evidence="3 4" key="1">
    <citation type="journal article" date="2018" name="Genome Announc.">
        <title>Ignatzschineria cameli sp. nov., isolated from necrotic foot tissue of dromedaries (Camelus dromedarius) and associated maggots (Wohlfahrtia species) in Dubai.</title>
        <authorList>
            <person name="Tsang C.C."/>
            <person name="Tang J.Y."/>
            <person name="Fong J.Y."/>
            <person name="Kinne J."/>
            <person name="Lee H.H."/>
            <person name="Joseph M."/>
            <person name="Jose S."/>
            <person name="Schuster R.K."/>
            <person name="Tang Y."/>
            <person name="Sivakumar S."/>
            <person name="Chen J.H."/>
            <person name="Teng J.L."/>
            <person name="Lau S.K."/>
            <person name="Wernery U."/>
            <person name="Woo P.C."/>
        </authorList>
    </citation>
    <scope>NUCLEOTIDE SEQUENCE [LARGE SCALE GENOMIC DNA]</scope>
    <source>
        <strain evidence="3 4">KCTC 22643</strain>
    </source>
</reference>
<feature type="domain" description="DUF218" evidence="2">
    <location>
        <begin position="61"/>
        <end position="198"/>
    </location>
</feature>
<keyword evidence="1" id="KW-0812">Transmembrane</keyword>